<proteinExistence type="predicted"/>
<keyword evidence="3" id="KW-1185">Reference proteome</keyword>
<evidence type="ECO:0000313" key="2">
    <source>
        <dbReference type="EMBL" id="KAK1700143.1"/>
    </source>
</evidence>
<dbReference type="SUPFAM" id="SSF51735">
    <property type="entry name" value="NAD(P)-binding Rossmann-fold domains"/>
    <property type="match status" value="1"/>
</dbReference>
<gene>
    <name evidence="2" type="ORF">BDP55DRAFT_646010</name>
</gene>
<evidence type="ECO:0000313" key="3">
    <source>
        <dbReference type="Proteomes" id="UP001224890"/>
    </source>
</evidence>
<organism evidence="2 3">
    <name type="scientific">Colletotrichum godetiae</name>
    <dbReference type="NCBI Taxonomy" id="1209918"/>
    <lineage>
        <taxon>Eukaryota</taxon>
        <taxon>Fungi</taxon>
        <taxon>Dikarya</taxon>
        <taxon>Ascomycota</taxon>
        <taxon>Pezizomycotina</taxon>
        <taxon>Sordariomycetes</taxon>
        <taxon>Hypocreomycetidae</taxon>
        <taxon>Glomerellales</taxon>
        <taxon>Glomerellaceae</taxon>
        <taxon>Colletotrichum</taxon>
        <taxon>Colletotrichum acutatum species complex</taxon>
    </lineage>
</organism>
<name>A0AAJ0AXN4_9PEZI</name>
<sequence length="164" mass="17606">MTIPRKEQLSILYNSYALLIFLAVSSPKPAIPKGSLVLVTGATGHIAAHTTKQFLERGLKVRGTVRILGRAKRLIQGVIAAFAERGDLELVHVPDLGAKHVFDETIKGVSAIAHIAWILSFSDDPWLHAFLEHWLTVTALPPRSTRSSTASPPVAAVSSSSASP</sequence>
<dbReference type="GeneID" id="85458202"/>
<comment type="caution">
    <text evidence="2">The sequence shown here is derived from an EMBL/GenBank/DDBJ whole genome shotgun (WGS) entry which is preliminary data.</text>
</comment>
<dbReference type="InterPro" id="IPR036291">
    <property type="entry name" value="NAD(P)-bd_dom_sf"/>
</dbReference>
<accession>A0AAJ0AXN4</accession>
<dbReference type="EMBL" id="JAHMHR010000003">
    <property type="protein sequence ID" value="KAK1700143.1"/>
    <property type="molecule type" value="Genomic_DNA"/>
</dbReference>
<dbReference type="Gene3D" id="3.40.50.720">
    <property type="entry name" value="NAD(P)-binding Rossmann-like Domain"/>
    <property type="match status" value="1"/>
</dbReference>
<protein>
    <submittedName>
        <fullName evidence="2">Uncharacterized protein</fullName>
    </submittedName>
</protein>
<dbReference type="RefSeq" id="XP_060435900.1">
    <property type="nucleotide sequence ID" value="XM_060573676.1"/>
</dbReference>
<dbReference type="AlphaFoldDB" id="A0AAJ0AXN4"/>
<feature type="region of interest" description="Disordered" evidence="1">
    <location>
        <begin position="142"/>
        <end position="164"/>
    </location>
</feature>
<evidence type="ECO:0000256" key="1">
    <source>
        <dbReference type="SAM" id="MobiDB-lite"/>
    </source>
</evidence>
<reference evidence="2" key="1">
    <citation type="submission" date="2021-06" db="EMBL/GenBank/DDBJ databases">
        <title>Comparative genomics, transcriptomics and evolutionary studies reveal genomic signatures of adaptation to plant cell wall in hemibiotrophic fungi.</title>
        <authorList>
            <consortium name="DOE Joint Genome Institute"/>
            <person name="Baroncelli R."/>
            <person name="Diaz J.F."/>
            <person name="Benocci T."/>
            <person name="Peng M."/>
            <person name="Battaglia E."/>
            <person name="Haridas S."/>
            <person name="Andreopoulos W."/>
            <person name="Labutti K."/>
            <person name="Pangilinan J."/>
            <person name="Floch G.L."/>
            <person name="Makela M.R."/>
            <person name="Henrissat B."/>
            <person name="Grigoriev I.V."/>
            <person name="Crouch J.A."/>
            <person name="De Vries R.P."/>
            <person name="Sukno S.A."/>
            <person name="Thon M.R."/>
        </authorList>
    </citation>
    <scope>NUCLEOTIDE SEQUENCE</scope>
    <source>
        <strain evidence="2">CBS 193.32</strain>
    </source>
</reference>
<dbReference type="Proteomes" id="UP001224890">
    <property type="component" value="Unassembled WGS sequence"/>
</dbReference>